<keyword evidence="1" id="KW-1133">Transmembrane helix</keyword>
<accession>A0A3N4HHQ7</accession>
<evidence type="ECO:0000313" key="2">
    <source>
        <dbReference type="EMBL" id="RPA72288.1"/>
    </source>
</evidence>
<feature type="transmembrane region" description="Helical" evidence="1">
    <location>
        <begin position="153"/>
        <end position="176"/>
    </location>
</feature>
<dbReference type="EMBL" id="ML119868">
    <property type="protein sequence ID" value="RPA72288.1"/>
    <property type="molecule type" value="Genomic_DNA"/>
</dbReference>
<keyword evidence="1" id="KW-0472">Membrane</keyword>
<feature type="transmembrane region" description="Helical" evidence="1">
    <location>
        <begin position="127"/>
        <end position="144"/>
    </location>
</feature>
<dbReference type="Proteomes" id="UP000275078">
    <property type="component" value="Unassembled WGS sequence"/>
</dbReference>
<organism evidence="2 3">
    <name type="scientific">Ascobolus immersus RN42</name>
    <dbReference type="NCBI Taxonomy" id="1160509"/>
    <lineage>
        <taxon>Eukaryota</taxon>
        <taxon>Fungi</taxon>
        <taxon>Dikarya</taxon>
        <taxon>Ascomycota</taxon>
        <taxon>Pezizomycotina</taxon>
        <taxon>Pezizomycetes</taxon>
        <taxon>Pezizales</taxon>
        <taxon>Ascobolaceae</taxon>
        <taxon>Ascobolus</taxon>
    </lineage>
</organism>
<name>A0A3N4HHQ7_ASCIM</name>
<gene>
    <name evidence="2" type="ORF">BJ508DRAFT_76436</name>
</gene>
<sequence>MLETFEKRSNSPSSANYTVRQAADVNHRVNSPHHQLWKAVIDTLQYLGIKLRLWRKHALLELERHLLSLSRCWRQMTNRQMARASGGYTFITDTISFVLFFVTSLCIPFLLLVFLMSLLMLAYDYCFIAWCFIGHTYVSLCFTIPKTNNWGRFLFTCLLVSCLFGFFVSCACFGEVSFRGDDIAF</sequence>
<evidence type="ECO:0000256" key="1">
    <source>
        <dbReference type="SAM" id="Phobius"/>
    </source>
</evidence>
<dbReference type="AlphaFoldDB" id="A0A3N4HHQ7"/>
<feature type="transmembrane region" description="Helical" evidence="1">
    <location>
        <begin position="97"/>
        <end position="121"/>
    </location>
</feature>
<reference evidence="2 3" key="1">
    <citation type="journal article" date="2018" name="Nat. Ecol. Evol.">
        <title>Pezizomycetes genomes reveal the molecular basis of ectomycorrhizal truffle lifestyle.</title>
        <authorList>
            <person name="Murat C."/>
            <person name="Payen T."/>
            <person name="Noel B."/>
            <person name="Kuo A."/>
            <person name="Morin E."/>
            <person name="Chen J."/>
            <person name="Kohler A."/>
            <person name="Krizsan K."/>
            <person name="Balestrini R."/>
            <person name="Da Silva C."/>
            <person name="Montanini B."/>
            <person name="Hainaut M."/>
            <person name="Levati E."/>
            <person name="Barry K.W."/>
            <person name="Belfiori B."/>
            <person name="Cichocki N."/>
            <person name="Clum A."/>
            <person name="Dockter R.B."/>
            <person name="Fauchery L."/>
            <person name="Guy J."/>
            <person name="Iotti M."/>
            <person name="Le Tacon F."/>
            <person name="Lindquist E.A."/>
            <person name="Lipzen A."/>
            <person name="Malagnac F."/>
            <person name="Mello A."/>
            <person name="Molinier V."/>
            <person name="Miyauchi S."/>
            <person name="Poulain J."/>
            <person name="Riccioni C."/>
            <person name="Rubini A."/>
            <person name="Sitrit Y."/>
            <person name="Splivallo R."/>
            <person name="Traeger S."/>
            <person name="Wang M."/>
            <person name="Zifcakova L."/>
            <person name="Wipf D."/>
            <person name="Zambonelli A."/>
            <person name="Paolocci F."/>
            <person name="Nowrousian M."/>
            <person name="Ottonello S."/>
            <person name="Baldrian P."/>
            <person name="Spatafora J.W."/>
            <person name="Henrissat B."/>
            <person name="Nagy L.G."/>
            <person name="Aury J.M."/>
            <person name="Wincker P."/>
            <person name="Grigoriev I.V."/>
            <person name="Bonfante P."/>
            <person name="Martin F.M."/>
        </authorList>
    </citation>
    <scope>NUCLEOTIDE SEQUENCE [LARGE SCALE GENOMIC DNA]</scope>
    <source>
        <strain evidence="2 3">RN42</strain>
    </source>
</reference>
<proteinExistence type="predicted"/>
<protein>
    <submittedName>
        <fullName evidence="2">Uncharacterized protein</fullName>
    </submittedName>
</protein>
<keyword evidence="1" id="KW-0812">Transmembrane</keyword>
<evidence type="ECO:0000313" key="3">
    <source>
        <dbReference type="Proteomes" id="UP000275078"/>
    </source>
</evidence>
<keyword evidence="3" id="KW-1185">Reference proteome</keyword>